<dbReference type="GeneID" id="85315852"/>
<feature type="region of interest" description="Disordered" evidence="1">
    <location>
        <begin position="183"/>
        <end position="215"/>
    </location>
</feature>
<keyword evidence="3" id="KW-1185">Reference proteome</keyword>
<feature type="compositionally biased region" description="Basic and acidic residues" evidence="1">
    <location>
        <begin position="66"/>
        <end position="79"/>
    </location>
</feature>
<evidence type="ECO:0000256" key="1">
    <source>
        <dbReference type="SAM" id="MobiDB-lite"/>
    </source>
</evidence>
<comment type="caution">
    <text evidence="2">The sequence shown here is derived from an EMBL/GenBank/DDBJ whole genome shotgun (WGS) entry which is preliminary data.</text>
</comment>
<dbReference type="RefSeq" id="XP_060287374.1">
    <property type="nucleotide sequence ID" value="XM_060432665.1"/>
</dbReference>
<dbReference type="PANTHER" id="PTHR28054">
    <property type="entry name" value="RNA POLYMERASE I-SPECIFIC TRANSCRIPTION INITIATION FACTOR RRN10"/>
    <property type="match status" value="1"/>
</dbReference>
<dbReference type="PANTHER" id="PTHR28054:SF1">
    <property type="entry name" value="RNA POLYMERASE I-SPECIFIC TRANSCRIPTION INITIATION FACTOR RRN10"/>
    <property type="match status" value="1"/>
</dbReference>
<reference evidence="2" key="1">
    <citation type="submission" date="2023-06" db="EMBL/GenBank/DDBJ databases">
        <title>Genome-scale phylogeny and comparative genomics of the fungal order Sordariales.</title>
        <authorList>
            <consortium name="Lawrence Berkeley National Laboratory"/>
            <person name="Hensen N."/>
            <person name="Bonometti L."/>
            <person name="Westerberg I."/>
            <person name="Brannstrom I.O."/>
            <person name="Guillou S."/>
            <person name="Cros-Aarteil S."/>
            <person name="Calhoun S."/>
            <person name="Haridas S."/>
            <person name="Kuo A."/>
            <person name="Mondo S."/>
            <person name="Pangilinan J."/>
            <person name="Riley R."/>
            <person name="Labutti K."/>
            <person name="Andreopoulos B."/>
            <person name="Lipzen A."/>
            <person name="Chen C."/>
            <person name="Yanf M."/>
            <person name="Daum C."/>
            <person name="Ng V."/>
            <person name="Clum A."/>
            <person name="Steindorff A."/>
            <person name="Ohm R."/>
            <person name="Martin F."/>
            <person name="Silar P."/>
            <person name="Natvig D."/>
            <person name="Lalanne C."/>
            <person name="Gautier V."/>
            <person name="Ament-Velasquez S.L."/>
            <person name="Kruys A."/>
            <person name="Hutchinson M.I."/>
            <person name="Powell A.J."/>
            <person name="Barry K."/>
            <person name="Miller A.N."/>
            <person name="Grigoriev I.V."/>
            <person name="Debuchy R."/>
            <person name="Gladieux P."/>
            <person name="Thoren M.H."/>
            <person name="Johannesson H."/>
        </authorList>
    </citation>
    <scope>NUCLEOTIDE SEQUENCE</scope>
    <source>
        <strain evidence="2">8032-3</strain>
    </source>
</reference>
<name>A0AAJ0FK19_9PEZI</name>
<dbReference type="InterPro" id="IPR022793">
    <property type="entry name" value="Rrn10"/>
</dbReference>
<dbReference type="GO" id="GO:0006360">
    <property type="term" value="P:transcription by RNA polymerase I"/>
    <property type="evidence" value="ECO:0007669"/>
    <property type="project" value="InterPro"/>
</dbReference>
<protein>
    <submittedName>
        <fullName evidence="2">Uncharacterized protein</fullName>
    </submittedName>
</protein>
<dbReference type="AlphaFoldDB" id="A0AAJ0FK19"/>
<dbReference type="Proteomes" id="UP001244011">
    <property type="component" value="Unassembled WGS sequence"/>
</dbReference>
<sequence length="253" mass="28287">MSTRKSRRSVSGVKLEAYSDNEGPIIAAAETSEQKETRRLATLYDAVAGRVKTTESLKRSQNRRNHAQDSERDAAHFSRREARLAPEEVLFRRKKAPERFAEKDIYFANEGLPDDGRGALPDSDLLKSVHAYAGRFYEALGRRRGSDSFVGSRLVDERSMDETALLAMGVLLEEAARETLGKSGDLVFTEGVDDSRAGQSGAGKEEDAPEEITVGYKSEDDFWRRRYPKRLKVAPPEDDDEEALRSLSLGQSR</sequence>
<accession>A0AAJ0FK19</accession>
<proteinExistence type="predicted"/>
<gene>
    <name evidence="2" type="ORF">QBC33DRAFT_616624</name>
</gene>
<evidence type="ECO:0000313" key="2">
    <source>
        <dbReference type="EMBL" id="KAK1771161.1"/>
    </source>
</evidence>
<organism evidence="2 3">
    <name type="scientific">Phialemonium atrogriseum</name>
    <dbReference type="NCBI Taxonomy" id="1093897"/>
    <lineage>
        <taxon>Eukaryota</taxon>
        <taxon>Fungi</taxon>
        <taxon>Dikarya</taxon>
        <taxon>Ascomycota</taxon>
        <taxon>Pezizomycotina</taxon>
        <taxon>Sordariomycetes</taxon>
        <taxon>Sordariomycetidae</taxon>
        <taxon>Cephalothecales</taxon>
        <taxon>Cephalothecaceae</taxon>
        <taxon>Phialemonium</taxon>
    </lineage>
</organism>
<feature type="region of interest" description="Disordered" evidence="1">
    <location>
        <begin position="54"/>
        <end position="79"/>
    </location>
</feature>
<dbReference type="EMBL" id="MU838999">
    <property type="protein sequence ID" value="KAK1771161.1"/>
    <property type="molecule type" value="Genomic_DNA"/>
</dbReference>
<feature type="region of interest" description="Disordered" evidence="1">
    <location>
        <begin position="232"/>
        <end position="253"/>
    </location>
</feature>
<evidence type="ECO:0000313" key="3">
    <source>
        <dbReference type="Proteomes" id="UP001244011"/>
    </source>
</evidence>